<feature type="domain" description="XPG N-terminal" evidence="16">
    <location>
        <begin position="1"/>
        <end position="98"/>
    </location>
</feature>
<gene>
    <name evidence="17" type="ORF">LPLAT_LOCUS1717</name>
</gene>
<dbReference type="Proteomes" id="UP001497644">
    <property type="component" value="Chromosome 10"/>
</dbReference>
<keyword evidence="8" id="KW-0227">DNA damage</keyword>
<dbReference type="SUPFAM" id="SSF88723">
    <property type="entry name" value="PIN domain-like"/>
    <property type="match status" value="1"/>
</dbReference>
<evidence type="ECO:0000256" key="2">
    <source>
        <dbReference type="ARBA" id="ARBA00004123"/>
    </source>
</evidence>
<keyword evidence="5" id="KW-0540">Nuclease</keyword>
<reference evidence="17" key="1">
    <citation type="submission" date="2024-04" db="EMBL/GenBank/DDBJ databases">
        <authorList>
            <consortium name="Molecular Ecology Group"/>
        </authorList>
    </citation>
    <scope>NUCLEOTIDE SEQUENCE</scope>
</reference>
<dbReference type="Gene3D" id="3.40.50.1010">
    <property type="entry name" value="5'-nuclease"/>
    <property type="match status" value="2"/>
</dbReference>
<dbReference type="SMART" id="SM00484">
    <property type="entry name" value="XPGI"/>
    <property type="match status" value="1"/>
</dbReference>
<dbReference type="GO" id="GO:0046872">
    <property type="term" value="F:metal ion binding"/>
    <property type="evidence" value="ECO:0007669"/>
    <property type="project" value="UniProtKB-KW"/>
</dbReference>
<dbReference type="AlphaFoldDB" id="A0AAV2N5W9"/>
<comment type="subcellular location">
    <subcellularLocation>
        <location evidence="2">Nucleus</location>
    </subcellularLocation>
</comment>
<evidence type="ECO:0000259" key="15">
    <source>
        <dbReference type="SMART" id="SM00484"/>
    </source>
</evidence>
<dbReference type="CDD" id="cd09868">
    <property type="entry name" value="PIN_XPG_RAD2"/>
    <property type="match status" value="2"/>
</dbReference>
<dbReference type="Pfam" id="PF00752">
    <property type="entry name" value="XPG_N"/>
    <property type="match status" value="1"/>
</dbReference>
<evidence type="ECO:0000313" key="18">
    <source>
        <dbReference type="Proteomes" id="UP001497644"/>
    </source>
</evidence>
<keyword evidence="6" id="KW-0479">Metal-binding</keyword>
<dbReference type="PANTHER" id="PTHR16171:SF7">
    <property type="entry name" value="DNA REPAIR PROTEIN RAD2"/>
    <property type="match status" value="1"/>
</dbReference>
<evidence type="ECO:0000256" key="12">
    <source>
        <dbReference type="ARBA" id="ARBA00023242"/>
    </source>
</evidence>
<dbReference type="PRINTS" id="PR00066">
    <property type="entry name" value="XRODRMPGMNTG"/>
</dbReference>
<comment type="similarity">
    <text evidence="13">Belongs to the XPG/RAD2 endonuclease family. GEN subfamily.</text>
</comment>
<evidence type="ECO:0000256" key="11">
    <source>
        <dbReference type="ARBA" id="ARBA00023204"/>
    </source>
</evidence>
<evidence type="ECO:0000256" key="8">
    <source>
        <dbReference type="ARBA" id="ARBA00022763"/>
    </source>
</evidence>
<accession>A0AAV2N5W9</accession>
<keyword evidence="9" id="KW-0378">Hydrolase</keyword>
<evidence type="ECO:0000256" key="7">
    <source>
        <dbReference type="ARBA" id="ARBA00022759"/>
    </source>
</evidence>
<sequence>MGVYGLWKLLEASGKPVPLESLEGKVLAIDISIWIYQILQGYQDHHGIPRPNAHLLGLFTRICKLLYYKIKPVFVFDGGVPMLKKNTIALRRKQKFIATSKAQKMKADLINNLIKHSVVKTVLNKDSKVDQTNGAMQKMINMQTNGSKEDMFTLPDMPSTSNVQTYISDNEHDSDTSVELSPLKQSKWLGNIHSVDVTSSEFKVLPADVRYDILTDLKETRKQNSWGRLHEIPQESQEFSGYQLKRLLKRRYVQESLESAEKEMGGKTLTLEELDKLLTEQGVNTKGKDVAFRIAADSTTRLIYISDKNTLAKNFVNNETEVDKDDTLQNMNEKVEFIAGPSNRAPIVEDMNEYELNNSDDDINIPIQDDFLFITRNINKNAFDSDGESEIDMSQSLAPLDKKYLNKNTANPALVYLLEYSGLSQNQIMHLIKYNKNQNHKVKTASKNVKVYEKNIYSELTKDKNSATAKSVLELPEDCVEVLKSVQSQNMQNACTINDNMTVELISSNKESDNFIKDHASLKNNAVALDINVTSNVTFSANKSMRSEKCSSSTKSNDNMIVELISTVQTDTSDSDSDDFVEIQDVPISHMGILQKNITKEENVEITFKSDEKLEDDIFADIFEKEDKNEDLSTSYLEQIQSVNENGEHRMPNLLISEGNNNLKINLLDTTSEELIIEKTEIKSLEGENTQLVENLLNDEGKVHDSQNFNKLIKNNNVDLLTRDNTCNEYVQEKIAVLPTNEEDLIELKGQLEYEQEELTKGIGKFERQATNISDQIKTDAQELLHLFGIPYIVAPMEAEAQCAYLEQIKLTDGTITDDSDIWLFGGQCVYKNFFNNNRRVLQFRACDIQHHFKLSRNQLIQLALLVGSDYTTGVTGVGPVTALEILATFPTEEDNVLHGLYNFCSWIKEGKPSGKSGLHNKLRNVKLDRDFPSQAVVQAYLFPTVDESKEIFTWSKPNVMLLCDYTRQKFGWTKGKFDDTMIPVLKRMEESRNQKLLDMYFKTKTLPRSIEPTLSKRVQQALCRLNSVEKDVEKVDGKSQSKRSKKSDAVQKLNGEENSEISIHETKSLPKMNITINKPVKAINQRKYTKEEYIPQREKDRECALERKLHAIEILRKSKQGLGKTRKVKCAVRKIKKEAELSESDSN</sequence>
<evidence type="ECO:0000256" key="14">
    <source>
        <dbReference type="SAM" id="MobiDB-lite"/>
    </source>
</evidence>
<dbReference type="InterPro" id="IPR006085">
    <property type="entry name" value="XPG_DNA_repair_N"/>
</dbReference>
<evidence type="ECO:0000256" key="10">
    <source>
        <dbReference type="ARBA" id="ARBA00022842"/>
    </source>
</evidence>
<dbReference type="FunFam" id="1.10.150.20:FF:000030">
    <property type="entry name" value="Flap endonuclease GEN-like 1"/>
    <property type="match status" value="1"/>
</dbReference>
<dbReference type="GO" id="GO:0005634">
    <property type="term" value="C:nucleus"/>
    <property type="evidence" value="ECO:0007669"/>
    <property type="project" value="UniProtKB-SubCell"/>
</dbReference>
<evidence type="ECO:0000256" key="13">
    <source>
        <dbReference type="ARBA" id="ARBA00038112"/>
    </source>
</evidence>
<keyword evidence="10" id="KW-0460">Magnesium</keyword>
<comment type="similarity">
    <text evidence="3">Belongs to the XPG/RAD2 endonuclease family. XPG subfamily.</text>
</comment>
<dbReference type="InterPro" id="IPR036279">
    <property type="entry name" value="5-3_exonuclease_C_sf"/>
</dbReference>
<dbReference type="GO" id="GO:0017108">
    <property type="term" value="F:5'-flap endonuclease activity"/>
    <property type="evidence" value="ECO:0007669"/>
    <property type="project" value="UniProtKB-ARBA"/>
</dbReference>
<evidence type="ECO:0000256" key="4">
    <source>
        <dbReference type="ARBA" id="ARBA00022553"/>
    </source>
</evidence>
<evidence type="ECO:0000256" key="5">
    <source>
        <dbReference type="ARBA" id="ARBA00022722"/>
    </source>
</evidence>
<dbReference type="InterPro" id="IPR008918">
    <property type="entry name" value="HhH2"/>
</dbReference>
<organism evidence="17 18">
    <name type="scientific">Lasius platythorax</name>
    <dbReference type="NCBI Taxonomy" id="488582"/>
    <lineage>
        <taxon>Eukaryota</taxon>
        <taxon>Metazoa</taxon>
        <taxon>Ecdysozoa</taxon>
        <taxon>Arthropoda</taxon>
        <taxon>Hexapoda</taxon>
        <taxon>Insecta</taxon>
        <taxon>Pterygota</taxon>
        <taxon>Neoptera</taxon>
        <taxon>Endopterygota</taxon>
        <taxon>Hymenoptera</taxon>
        <taxon>Apocrita</taxon>
        <taxon>Aculeata</taxon>
        <taxon>Formicoidea</taxon>
        <taxon>Formicidae</taxon>
        <taxon>Formicinae</taxon>
        <taxon>Lasius</taxon>
        <taxon>Lasius</taxon>
    </lineage>
</organism>
<dbReference type="PROSITE" id="PS00842">
    <property type="entry name" value="XPG_2"/>
    <property type="match status" value="1"/>
</dbReference>
<dbReference type="SUPFAM" id="SSF47807">
    <property type="entry name" value="5' to 3' exonuclease, C-terminal subdomain"/>
    <property type="match status" value="1"/>
</dbReference>
<dbReference type="InterPro" id="IPR019974">
    <property type="entry name" value="XPG_CS"/>
</dbReference>
<dbReference type="EMBL" id="OZ034833">
    <property type="protein sequence ID" value="CAL1675263.1"/>
    <property type="molecule type" value="Genomic_DNA"/>
</dbReference>
<keyword evidence="12" id="KW-0539">Nucleus</keyword>
<dbReference type="InterPro" id="IPR006086">
    <property type="entry name" value="XPG-I_dom"/>
</dbReference>
<keyword evidence="7" id="KW-0255">Endonuclease</keyword>
<dbReference type="GO" id="GO:0008821">
    <property type="term" value="F:crossover junction DNA endonuclease activity"/>
    <property type="evidence" value="ECO:0007669"/>
    <property type="project" value="UniProtKB-ARBA"/>
</dbReference>
<keyword evidence="4" id="KW-0597">Phosphoprotein</keyword>
<comment type="cofactor">
    <cofactor evidence="1">
        <name>Mg(2+)</name>
        <dbReference type="ChEBI" id="CHEBI:18420"/>
    </cofactor>
</comment>
<dbReference type="PRINTS" id="PR00853">
    <property type="entry name" value="XPGRADSUPER"/>
</dbReference>
<dbReference type="Pfam" id="PF00867">
    <property type="entry name" value="XPG_I"/>
    <property type="match status" value="1"/>
</dbReference>
<dbReference type="GO" id="GO:0003697">
    <property type="term" value="F:single-stranded DNA binding"/>
    <property type="evidence" value="ECO:0007669"/>
    <property type="project" value="InterPro"/>
</dbReference>
<dbReference type="GO" id="GO:0006289">
    <property type="term" value="P:nucleotide-excision repair"/>
    <property type="evidence" value="ECO:0007669"/>
    <property type="project" value="InterPro"/>
</dbReference>
<dbReference type="InterPro" id="IPR006084">
    <property type="entry name" value="XPG/Rad2"/>
</dbReference>
<dbReference type="CDD" id="cd09904">
    <property type="entry name" value="H3TH_XPG"/>
    <property type="match status" value="1"/>
</dbReference>
<feature type="region of interest" description="Disordered" evidence="14">
    <location>
        <begin position="1034"/>
        <end position="1060"/>
    </location>
</feature>
<dbReference type="Gene3D" id="1.10.150.20">
    <property type="entry name" value="5' to 3' exonuclease, C-terminal subdomain"/>
    <property type="match status" value="1"/>
</dbReference>
<keyword evidence="18" id="KW-1185">Reference proteome</keyword>
<dbReference type="InterPro" id="IPR001044">
    <property type="entry name" value="XPG/Rad2_eukaryotes"/>
</dbReference>
<evidence type="ECO:0008006" key="19">
    <source>
        <dbReference type="Google" id="ProtNLM"/>
    </source>
</evidence>
<dbReference type="SMART" id="SM00485">
    <property type="entry name" value="XPGN"/>
    <property type="match status" value="1"/>
</dbReference>
<dbReference type="PANTHER" id="PTHR16171">
    <property type="entry name" value="DNA REPAIR PROTEIN COMPLEMENTING XP-G CELLS-RELATED"/>
    <property type="match status" value="1"/>
</dbReference>
<evidence type="ECO:0000256" key="3">
    <source>
        <dbReference type="ARBA" id="ARBA00005283"/>
    </source>
</evidence>
<evidence type="ECO:0000256" key="9">
    <source>
        <dbReference type="ARBA" id="ARBA00022801"/>
    </source>
</evidence>
<dbReference type="InterPro" id="IPR029060">
    <property type="entry name" value="PIN-like_dom_sf"/>
</dbReference>
<feature type="domain" description="XPG-I" evidence="15">
    <location>
        <begin position="786"/>
        <end position="855"/>
    </location>
</feature>
<dbReference type="PROSITE" id="PS00841">
    <property type="entry name" value="XPG_1"/>
    <property type="match status" value="1"/>
</dbReference>
<dbReference type="SMART" id="SM00279">
    <property type="entry name" value="HhH2"/>
    <property type="match status" value="1"/>
</dbReference>
<proteinExistence type="inferred from homology"/>
<keyword evidence="11" id="KW-0234">DNA repair</keyword>
<protein>
    <recommendedName>
        <fullName evidence="19">DNA repair protein complementing XP-G cells</fullName>
    </recommendedName>
</protein>
<name>A0AAV2N5W9_9HYME</name>
<evidence type="ECO:0000259" key="16">
    <source>
        <dbReference type="SMART" id="SM00485"/>
    </source>
</evidence>
<evidence type="ECO:0000313" key="17">
    <source>
        <dbReference type="EMBL" id="CAL1675263.1"/>
    </source>
</evidence>
<evidence type="ECO:0000256" key="6">
    <source>
        <dbReference type="ARBA" id="ARBA00022723"/>
    </source>
</evidence>
<evidence type="ECO:0000256" key="1">
    <source>
        <dbReference type="ARBA" id="ARBA00001946"/>
    </source>
</evidence>
<dbReference type="GO" id="GO:0000400">
    <property type="term" value="F:four-way junction DNA binding"/>
    <property type="evidence" value="ECO:0007669"/>
    <property type="project" value="UniProtKB-ARBA"/>
</dbReference>